<dbReference type="AlphaFoldDB" id="A0A0A1W1B0"/>
<feature type="transmembrane region" description="Helical" evidence="7">
    <location>
        <begin position="334"/>
        <end position="361"/>
    </location>
</feature>
<evidence type="ECO:0000256" key="7">
    <source>
        <dbReference type="SAM" id="Phobius"/>
    </source>
</evidence>
<protein>
    <submittedName>
        <fullName evidence="10">Cell division protein FtsX</fullName>
    </submittedName>
</protein>
<feature type="domain" description="MacB-like periplasmic core" evidence="9">
    <location>
        <begin position="21"/>
        <end position="245"/>
    </location>
</feature>
<accession>A0A0A1W1B0</accession>
<proteinExistence type="inferred from homology"/>
<evidence type="ECO:0000259" key="9">
    <source>
        <dbReference type="Pfam" id="PF12704"/>
    </source>
</evidence>
<dbReference type="GO" id="GO:0005886">
    <property type="term" value="C:plasma membrane"/>
    <property type="evidence" value="ECO:0007669"/>
    <property type="project" value="UniProtKB-SubCell"/>
</dbReference>
<dbReference type="Pfam" id="PF02687">
    <property type="entry name" value="FtsX"/>
    <property type="match status" value="1"/>
</dbReference>
<dbReference type="Proteomes" id="UP000030321">
    <property type="component" value="Unassembled WGS sequence"/>
</dbReference>
<evidence type="ECO:0000256" key="5">
    <source>
        <dbReference type="ARBA" id="ARBA00023136"/>
    </source>
</evidence>
<keyword evidence="2" id="KW-1003">Cell membrane</keyword>
<dbReference type="InterPro" id="IPR050250">
    <property type="entry name" value="Macrolide_Exporter_MacB"/>
</dbReference>
<dbReference type="PANTHER" id="PTHR30572:SF4">
    <property type="entry name" value="ABC TRANSPORTER PERMEASE YTRF"/>
    <property type="match status" value="1"/>
</dbReference>
<evidence type="ECO:0000256" key="3">
    <source>
        <dbReference type="ARBA" id="ARBA00022692"/>
    </source>
</evidence>
<dbReference type="GO" id="GO:0051301">
    <property type="term" value="P:cell division"/>
    <property type="evidence" value="ECO:0007669"/>
    <property type="project" value="UniProtKB-KW"/>
</dbReference>
<comment type="subcellular location">
    <subcellularLocation>
        <location evidence="1">Cell membrane</location>
        <topology evidence="1">Multi-pass membrane protein</topology>
    </subcellularLocation>
</comment>
<keyword evidence="5 7" id="KW-0472">Membrane</keyword>
<name>A0A0A1W1B0_MICAE</name>
<dbReference type="Pfam" id="PF12704">
    <property type="entry name" value="MacB_PCD"/>
    <property type="match status" value="1"/>
</dbReference>
<keyword evidence="10" id="KW-0132">Cell division</keyword>
<evidence type="ECO:0000259" key="8">
    <source>
        <dbReference type="Pfam" id="PF02687"/>
    </source>
</evidence>
<comment type="caution">
    <text evidence="10">The sequence shown here is derived from an EMBL/GenBank/DDBJ whole genome shotgun (WGS) entry which is preliminary data.</text>
</comment>
<comment type="similarity">
    <text evidence="6">Belongs to the ABC-4 integral membrane protein family.</text>
</comment>
<evidence type="ECO:0000256" key="2">
    <source>
        <dbReference type="ARBA" id="ARBA00022475"/>
    </source>
</evidence>
<feature type="transmembrane region" description="Helical" evidence="7">
    <location>
        <begin position="21"/>
        <end position="42"/>
    </location>
</feature>
<dbReference type="PANTHER" id="PTHR30572">
    <property type="entry name" value="MEMBRANE COMPONENT OF TRANSPORTER-RELATED"/>
    <property type="match status" value="1"/>
</dbReference>
<dbReference type="InterPro" id="IPR003838">
    <property type="entry name" value="ABC3_permease_C"/>
</dbReference>
<keyword evidence="10" id="KW-0131">Cell cycle</keyword>
<feature type="transmembrane region" description="Helical" evidence="7">
    <location>
        <begin position="367"/>
        <end position="387"/>
    </location>
</feature>
<dbReference type="InterPro" id="IPR025857">
    <property type="entry name" value="MacB_PCD"/>
</dbReference>
<dbReference type="EMBL" id="BBPA01000075">
    <property type="protein sequence ID" value="GAL95770.1"/>
    <property type="molecule type" value="Genomic_DNA"/>
</dbReference>
<evidence type="ECO:0000313" key="11">
    <source>
        <dbReference type="Proteomes" id="UP000030321"/>
    </source>
</evidence>
<organism evidence="10 11">
    <name type="scientific">Microcystis aeruginosa NIES-44</name>
    <dbReference type="NCBI Taxonomy" id="449439"/>
    <lineage>
        <taxon>Bacteria</taxon>
        <taxon>Bacillati</taxon>
        <taxon>Cyanobacteriota</taxon>
        <taxon>Cyanophyceae</taxon>
        <taxon>Oscillatoriophycideae</taxon>
        <taxon>Chroococcales</taxon>
        <taxon>Microcystaceae</taxon>
        <taxon>Microcystis</taxon>
    </lineage>
</organism>
<keyword evidence="3 7" id="KW-0812">Transmembrane</keyword>
<reference evidence="11" key="1">
    <citation type="journal article" date="2015" name="Genome">
        <title>Whole Genome Sequence of the Non-Microcystin-Producing Microcystis aeruginosa Strain NIES-44.</title>
        <authorList>
            <person name="Okano K."/>
            <person name="Miyata N."/>
            <person name="Ozaki Y."/>
        </authorList>
    </citation>
    <scope>NUCLEOTIDE SEQUENCE [LARGE SCALE GENOMIC DNA]</scope>
    <source>
        <strain evidence="11">NIES-44</strain>
    </source>
</reference>
<dbReference type="RefSeq" id="WP_045362686.1">
    <property type="nucleotide sequence ID" value="NZ_BBPA01000075.1"/>
</dbReference>
<keyword evidence="4 7" id="KW-1133">Transmembrane helix</keyword>
<gene>
    <name evidence="10" type="ORF">N44_04626</name>
</gene>
<evidence type="ECO:0000256" key="6">
    <source>
        <dbReference type="ARBA" id="ARBA00038076"/>
    </source>
</evidence>
<dbReference type="GO" id="GO:0022857">
    <property type="term" value="F:transmembrane transporter activity"/>
    <property type="evidence" value="ECO:0007669"/>
    <property type="project" value="TreeGrafter"/>
</dbReference>
<evidence type="ECO:0000313" key="10">
    <source>
        <dbReference type="EMBL" id="GAL95770.1"/>
    </source>
</evidence>
<sequence length="404" mass="43159">MEMLENLKMAFSALMGNKLRSGLTMLGIAIGNASVIALVGVGEGAQKVALEQFEALGPNVLFVSTSSRNVRRTIPNPRPLTYEDAQAIASQVPAIAAISPELSGKRILSFGNRTSNSPLIGVGAEYLNVRNRQLSKGRFIMESDLKRDNRVIVLGSELAKNLFGNRNPVGENLRIGNLGFQVIGILQAKGSLFEANQDDRALIPLTTMSNQVLGRNSIFGIPLTHISVLAKNSAQIKAAQFQISNLLQMRHQVSDENYVQVFLQTTVLEMAKETNDSLTRMLASIASISLFVGGIGVMNIMLVSVTERTQEIGLRKALGAKEGDIKGQFLIESVILATTGGIIGIFVGIQGMYLAGIFAALTTSVSIPAIILALGVSSAIGLIFGVVPAHRAAKLDPIVALRRL</sequence>
<feature type="transmembrane region" description="Helical" evidence="7">
    <location>
        <begin position="281"/>
        <end position="305"/>
    </location>
</feature>
<evidence type="ECO:0000256" key="4">
    <source>
        <dbReference type="ARBA" id="ARBA00022989"/>
    </source>
</evidence>
<evidence type="ECO:0000256" key="1">
    <source>
        <dbReference type="ARBA" id="ARBA00004651"/>
    </source>
</evidence>
<feature type="domain" description="ABC3 transporter permease C-terminal" evidence="8">
    <location>
        <begin position="284"/>
        <end position="397"/>
    </location>
</feature>